<evidence type="ECO:0000313" key="1">
    <source>
        <dbReference type="EMBL" id="PCG09218.1"/>
    </source>
</evidence>
<dbReference type="GO" id="GO:0005975">
    <property type="term" value="P:carbohydrate metabolic process"/>
    <property type="evidence" value="ECO:0007669"/>
    <property type="project" value="InterPro"/>
</dbReference>
<organism evidence="1 2">
    <name type="scientific">Sphingomonas ginsenosidimutans</name>
    <dbReference type="NCBI Taxonomy" id="862134"/>
    <lineage>
        <taxon>Bacteria</taxon>
        <taxon>Pseudomonadati</taxon>
        <taxon>Pseudomonadota</taxon>
        <taxon>Alphaproteobacteria</taxon>
        <taxon>Sphingomonadales</taxon>
        <taxon>Sphingomonadaceae</taxon>
        <taxon>Sphingomonas</taxon>
    </lineage>
</organism>
<dbReference type="InterPro" id="IPR011330">
    <property type="entry name" value="Glyco_hydro/deAcase_b/a-brl"/>
</dbReference>
<reference evidence="1 2" key="1">
    <citation type="submission" date="2017-09" db="EMBL/GenBank/DDBJ databases">
        <title>Sphingomonas ginsenosidimutans KACC 14949, whole genome shotgun sequence.</title>
        <authorList>
            <person name="Feng G."/>
            <person name="Zhu H."/>
        </authorList>
    </citation>
    <scope>NUCLEOTIDE SEQUENCE [LARGE SCALE GENOMIC DNA]</scope>
    <source>
        <strain evidence="1 2">KACC 14949</strain>
    </source>
</reference>
<evidence type="ECO:0000313" key="2">
    <source>
        <dbReference type="Proteomes" id="UP000218784"/>
    </source>
</evidence>
<gene>
    <name evidence="1" type="ORF">COA17_10105</name>
</gene>
<keyword evidence="2" id="KW-1185">Reference proteome</keyword>
<comment type="caution">
    <text evidence="1">The sequence shown here is derived from an EMBL/GenBank/DDBJ whole genome shotgun (WGS) entry which is preliminary data.</text>
</comment>
<dbReference type="CDD" id="cd11374">
    <property type="entry name" value="CE4_u10"/>
    <property type="match status" value="1"/>
</dbReference>
<name>A0A2A4HZW4_9SPHN</name>
<dbReference type="Pfam" id="PF10096">
    <property type="entry name" value="DUF2334"/>
    <property type="match status" value="1"/>
</dbReference>
<proteinExistence type="predicted"/>
<dbReference type="Proteomes" id="UP000218784">
    <property type="component" value="Unassembled WGS sequence"/>
</dbReference>
<dbReference type="EMBL" id="NWVD01000003">
    <property type="protein sequence ID" value="PCG09218.1"/>
    <property type="molecule type" value="Genomic_DNA"/>
</dbReference>
<protein>
    <submittedName>
        <fullName evidence="1">DUF2334 domain-containing protein</fullName>
    </submittedName>
</protein>
<dbReference type="AlphaFoldDB" id="A0A2A4HZW4"/>
<dbReference type="SUPFAM" id="SSF88713">
    <property type="entry name" value="Glycoside hydrolase/deacetylase"/>
    <property type="match status" value="1"/>
</dbReference>
<sequence>MKRLLASIHDVSPRFEREVEQLLDRLRGHVGDRLAMLVVPDHWNGAPMTPAFAAKLRGWADAGIEMFVHGWSHLDDSAHRGAAALKAKHMTAGEGEFLGLNHGEALARMRRGKALVEDVTGRAAAGFIAPAWLYSGAARAALGDAGFALAEDHAHVWAPVGGRVLARGPVITWASRSRPRQLSSLAAAAVLRRVLQPSDTVRIAVHPGDTRVPQLLDSIDRTFAAFPRHRPAAYADLLRAVPVSRAAIRAS</sequence>
<dbReference type="InterPro" id="IPR018763">
    <property type="entry name" value="DUF2334"/>
</dbReference>
<accession>A0A2A4HZW4</accession>
<dbReference type="RefSeq" id="WP_096612094.1">
    <property type="nucleotide sequence ID" value="NZ_NWVD01000003.1"/>
</dbReference>
<dbReference type="Gene3D" id="3.20.20.370">
    <property type="entry name" value="Glycoside hydrolase/deacetylase"/>
    <property type="match status" value="1"/>
</dbReference>